<evidence type="ECO:0000256" key="10">
    <source>
        <dbReference type="PIRSR" id="PIRSR006113-2"/>
    </source>
</evidence>
<keyword evidence="8" id="KW-0671">Queuosine biosynthesis</keyword>
<feature type="active site" description="Proton acceptor" evidence="9">
    <location>
        <position position="36"/>
    </location>
</feature>
<dbReference type="AlphaFoldDB" id="A0A229RUF0"/>
<dbReference type="InterPro" id="IPR038418">
    <property type="entry name" value="6-PTP_synth/QueD_sf"/>
</dbReference>
<dbReference type="SUPFAM" id="SSF55620">
    <property type="entry name" value="Tetrahydrobiopterin biosynthesis enzymes-like"/>
    <property type="match status" value="1"/>
</dbReference>
<evidence type="ECO:0000256" key="1">
    <source>
        <dbReference type="ARBA" id="ARBA00005061"/>
    </source>
</evidence>
<keyword evidence="5 8" id="KW-0862">Zinc</keyword>
<proteinExistence type="inferred from homology"/>
<evidence type="ECO:0000256" key="3">
    <source>
        <dbReference type="ARBA" id="ARBA00018141"/>
    </source>
</evidence>
<dbReference type="PIRSF" id="PIRSF006113">
    <property type="entry name" value="PTP_synth"/>
    <property type="match status" value="1"/>
</dbReference>
<dbReference type="GO" id="GO:0070497">
    <property type="term" value="F:6-carboxytetrahydropterin synthase activity"/>
    <property type="evidence" value="ECO:0007669"/>
    <property type="project" value="UniProtKB-EC"/>
</dbReference>
<evidence type="ECO:0000313" key="11">
    <source>
        <dbReference type="EMBL" id="OXM50280.1"/>
    </source>
</evidence>
<name>A0A229RUF0_9PSEU</name>
<dbReference type="Proteomes" id="UP000215223">
    <property type="component" value="Unassembled WGS sequence"/>
</dbReference>
<dbReference type="RefSeq" id="WP_093936941.1">
    <property type="nucleotide sequence ID" value="NZ_NMQT01000102.1"/>
</dbReference>
<evidence type="ECO:0000256" key="2">
    <source>
        <dbReference type="ARBA" id="ARBA00008900"/>
    </source>
</evidence>
<dbReference type="GO" id="GO:0046872">
    <property type="term" value="F:metal ion binding"/>
    <property type="evidence" value="ECO:0007669"/>
    <property type="project" value="UniProtKB-KW"/>
</dbReference>
<dbReference type="InterPro" id="IPR007115">
    <property type="entry name" value="6-PTP_synth/QueD"/>
</dbReference>
<feature type="binding site" evidence="10">
    <location>
        <position position="40"/>
    </location>
    <ligand>
        <name>Zn(2+)</name>
        <dbReference type="ChEBI" id="CHEBI:29105"/>
    </ligand>
</feature>
<organism evidence="11 12">
    <name type="scientific">Amycolatopsis thailandensis</name>
    <dbReference type="NCBI Taxonomy" id="589330"/>
    <lineage>
        <taxon>Bacteria</taxon>
        <taxon>Bacillati</taxon>
        <taxon>Actinomycetota</taxon>
        <taxon>Actinomycetes</taxon>
        <taxon>Pseudonocardiales</taxon>
        <taxon>Pseudonocardiaceae</taxon>
        <taxon>Amycolatopsis</taxon>
    </lineage>
</organism>
<comment type="catalytic activity">
    <reaction evidence="7 8">
        <text>7,8-dihydroneopterin 3'-triphosphate + H2O = 6-carboxy-5,6,7,8-tetrahydropterin + triphosphate + acetaldehyde + 2 H(+)</text>
        <dbReference type="Rhea" id="RHEA:27966"/>
        <dbReference type="ChEBI" id="CHEBI:15343"/>
        <dbReference type="ChEBI" id="CHEBI:15377"/>
        <dbReference type="ChEBI" id="CHEBI:15378"/>
        <dbReference type="ChEBI" id="CHEBI:18036"/>
        <dbReference type="ChEBI" id="CHEBI:58462"/>
        <dbReference type="ChEBI" id="CHEBI:61032"/>
        <dbReference type="EC" id="4.1.2.50"/>
    </reaction>
</comment>
<feature type="binding site" evidence="10">
    <location>
        <position position="42"/>
    </location>
    <ligand>
        <name>Zn(2+)</name>
        <dbReference type="ChEBI" id="CHEBI:29105"/>
    </ligand>
</feature>
<dbReference type="Pfam" id="PF01242">
    <property type="entry name" value="PTPS"/>
    <property type="match status" value="1"/>
</dbReference>
<evidence type="ECO:0000256" key="6">
    <source>
        <dbReference type="ARBA" id="ARBA00023239"/>
    </source>
</evidence>
<sequence length="136" mass="15270">MDTATAQLPDGKFEIGKTFTFEAGHRLTGLPPEHKCSRQHGHSYTVEIILTATTLQAPGFVTDFADLDPVKQFLDRTLDHHNLPDVLPIEPTSELLAQYLAGWFLQHVEPTIHGELIAVRVRETGRSWAQFTVDRP</sequence>
<protein>
    <recommendedName>
        <fullName evidence="3 8">6-carboxy-5,6,7,8-tetrahydropterin synthase</fullName>
        <ecNumber evidence="8">4.-.-.-</ecNumber>
    </recommendedName>
</protein>
<evidence type="ECO:0000256" key="4">
    <source>
        <dbReference type="ARBA" id="ARBA00022723"/>
    </source>
</evidence>
<comment type="caution">
    <text evidence="11">The sequence shown here is derived from an EMBL/GenBank/DDBJ whole genome shotgun (WGS) entry which is preliminary data.</text>
</comment>
<dbReference type="GO" id="GO:0008616">
    <property type="term" value="P:tRNA queuosine(34) biosynthetic process"/>
    <property type="evidence" value="ECO:0007669"/>
    <property type="project" value="UniProtKB-KW"/>
</dbReference>
<comment type="cofactor">
    <cofactor evidence="8 10">
        <name>Zn(2+)</name>
        <dbReference type="ChEBI" id="CHEBI:29105"/>
    </cofactor>
    <text evidence="8 10">Binds 1 zinc ion per subunit.</text>
</comment>
<feature type="binding site" evidence="10">
    <location>
        <position position="25"/>
    </location>
    <ligand>
        <name>Zn(2+)</name>
        <dbReference type="ChEBI" id="CHEBI:29105"/>
    </ligand>
</feature>
<keyword evidence="4 8" id="KW-0479">Metal-binding</keyword>
<dbReference type="UniPathway" id="UPA00391"/>
<keyword evidence="6 8" id="KW-0456">Lyase</keyword>
<dbReference type="OrthoDB" id="9804698at2"/>
<gene>
    <name evidence="11" type="ORF">CFP71_28020</name>
</gene>
<evidence type="ECO:0000256" key="8">
    <source>
        <dbReference type="PIRNR" id="PIRNR006113"/>
    </source>
</evidence>
<evidence type="ECO:0000256" key="9">
    <source>
        <dbReference type="PIRSR" id="PIRSR006113-1"/>
    </source>
</evidence>
<accession>A0A229RUF0</accession>
<dbReference type="Gene3D" id="3.30.479.10">
    <property type="entry name" value="6-pyruvoyl tetrahydropterin synthase/QueD"/>
    <property type="match status" value="2"/>
</dbReference>
<evidence type="ECO:0000256" key="5">
    <source>
        <dbReference type="ARBA" id="ARBA00022833"/>
    </source>
</evidence>
<dbReference type="PANTHER" id="PTHR12589">
    <property type="entry name" value="PYRUVOYL TETRAHYDROBIOPTERIN SYNTHASE"/>
    <property type="match status" value="1"/>
</dbReference>
<dbReference type="EC" id="4.-.-.-" evidence="8"/>
<reference evidence="11 12" key="1">
    <citation type="submission" date="2017-07" db="EMBL/GenBank/DDBJ databases">
        <title>Amycolatopsis thailandensis Genome sequencing and assembly.</title>
        <authorList>
            <person name="Kaur N."/>
            <person name="Mayilraj S."/>
        </authorList>
    </citation>
    <scope>NUCLEOTIDE SEQUENCE [LARGE SCALE GENOMIC DNA]</scope>
    <source>
        <strain evidence="11 12">JCM 16380</strain>
    </source>
</reference>
<comment type="similarity">
    <text evidence="2 8">Belongs to the PTPS family. QueD subfamily.</text>
</comment>
<keyword evidence="12" id="KW-1185">Reference proteome</keyword>
<comment type="pathway">
    <text evidence="1 8">Purine metabolism; 7-cyano-7-deazaguanine biosynthesis.</text>
</comment>
<feature type="active site" description="Charge relay system" evidence="9">
    <location>
        <position position="123"/>
    </location>
</feature>
<dbReference type="PANTHER" id="PTHR12589:SF7">
    <property type="entry name" value="6-PYRUVOYL TETRAHYDROBIOPTERIN SYNTHASE"/>
    <property type="match status" value="1"/>
</dbReference>
<evidence type="ECO:0000313" key="12">
    <source>
        <dbReference type="Proteomes" id="UP000215223"/>
    </source>
</evidence>
<feature type="active site" description="Charge relay system" evidence="9">
    <location>
        <position position="80"/>
    </location>
</feature>
<evidence type="ECO:0000256" key="7">
    <source>
        <dbReference type="ARBA" id="ARBA00048807"/>
    </source>
</evidence>
<dbReference type="EMBL" id="NMQT01000102">
    <property type="protein sequence ID" value="OXM50280.1"/>
    <property type="molecule type" value="Genomic_DNA"/>
</dbReference>